<dbReference type="EMBL" id="MU393695">
    <property type="protein sequence ID" value="KAI4858729.1"/>
    <property type="molecule type" value="Genomic_DNA"/>
</dbReference>
<evidence type="ECO:0000313" key="2">
    <source>
        <dbReference type="Proteomes" id="UP001497700"/>
    </source>
</evidence>
<evidence type="ECO:0000313" key="1">
    <source>
        <dbReference type="EMBL" id="KAI4858729.1"/>
    </source>
</evidence>
<proteinExistence type="predicted"/>
<accession>A0ACB9YH01</accession>
<keyword evidence="2" id="KW-1185">Reference proteome</keyword>
<name>A0ACB9YH01_9PEZI</name>
<gene>
    <name evidence="1" type="ORF">F4820DRAFT_206495</name>
</gene>
<organism evidence="1 2">
    <name type="scientific">Hypoxylon rubiginosum</name>
    <dbReference type="NCBI Taxonomy" id="110542"/>
    <lineage>
        <taxon>Eukaryota</taxon>
        <taxon>Fungi</taxon>
        <taxon>Dikarya</taxon>
        <taxon>Ascomycota</taxon>
        <taxon>Pezizomycotina</taxon>
        <taxon>Sordariomycetes</taxon>
        <taxon>Xylariomycetidae</taxon>
        <taxon>Xylariales</taxon>
        <taxon>Hypoxylaceae</taxon>
        <taxon>Hypoxylon</taxon>
    </lineage>
</organism>
<sequence>MATNPKPRVAKPPPAAQRAQLPPRPVASIPKRIDPSSPEYKRAARKYTRLMIAMPILLVTSWVLFDRLLLGGEAKTIPKYSTLGNASKEKNKG</sequence>
<comment type="caution">
    <text evidence="1">The sequence shown here is derived from an EMBL/GenBank/DDBJ whole genome shotgun (WGS) entry which is preliminary data.</text>
</comment>
<protein>
    <submittedName>
        <fullName evidence="1">Uncharacterized protein</fullName>
    </submittedName>
</protein>
<dbReference type="Proteomes" id="UP001497700">
    <property type="component" value="Unassembled WGS sequence"/>
</dbReference>
<reference evidence="1 2" key="1">
    <citation type="journal article" date="2022" name="New Phytol.">
        <title>Ecological generalism drives hyperdiversity of secondary metabolite gene clusters in xylarialean endophytes.</title>
        <authorList>
            <person name="Franco M.E.E."/>
            <person name="Wisecaver J.H."/>
            <person name="Arnold A.E."/>
            <person name="Ju Y.M."/>
            <person name="Slot J.C."/>
            <person name="Ahrendt S."/>
            <person name="Moore L.P."/>
            <person name="Eastman K.E."/>
            <person name="Scott K."/>
            <person name="Konkel Z."/>
            <person name="Mondo S.J."/>
            <person name="Kuo A."/>
            <person name="Hayes R.D."/>
            <person name="Haridas S."/>
            <person name="Andreopoulos B."/>
            <person name="Riley R."/>
            <person name="LaButti K."/>
            <person name="Pangilinan J."/>
            <person name="Lipzen A."/>
            <person name="Amirebrahimi M."/>
            <person name="Yan J."/>
            <person name="Adam C."/>
            <person name="Keymanesh K."/>
            <person name="Ng V."/>
            <person name="Louie K."/>
            <person name="Northen T."/>
            <person name="Drula E."/>
            <person name="Henrissat B."/>
            <person name="Hsieh H.M."/>
            <person name="Youens-Clark K."/>
            <person name="Lutzoni F."/>
            <person name="Miadlikowska J."/>
            <person name="Eastwood D.C."/>
            <person name="Hamelin R.C."/>
            <person name="Grigoriev I.V."/>
            <person name="U'Ren J.M."/>
        </authorList>
    </citation>
    <scope>NUCLEOTIDE SEQUENCE [LARGE SCALE GENOMIC DNA]</scope>
    <source>
        <strain evidence="1 2">CBS 119005</strain>
    </source>
</reference>